<sequence>MPGGLAPPPGPADQAVEEERSTGSTARAGLRGILLPAVVAVLVGGLFLVVQMSISTTATPRELRVGVVGTAGQVDRVRAEVGAAQPGALRLVELPTAAAAEQAVRRDEVRGALVLDGPAPQLLTAGAHGQGVTQTLTRAFTPTAQRAGQQLAVTDVVPLSGQDTRGRAVDHTAFAVVLGASCSGSPATRWRRGWRCACAWPAPCSSPPRPGPPARC</sequence>
<feature type="region of interest" description="Disordered" evidence="1">
    <location>
        <begin position="1"/>
        <end position="23"/>
    </location>
</feature>
<gene>
    <name evidence="3" type="ORF">ABQ292_09830</name>
</gene>
<reference evidence="3 4" key="1">
    <citation type="submission" date="2024-06" db="EMBL/GenBank/DDBJ databases">
        <title>Draft genome sequence of Geodermatophilus badlandi, a novel member of the Geodermatophilaceae isolated from badland sedimentary rocks in the Red desert, Wyoming, USA.</title>
        <authorList>
            <person name="Ben Tekaya S."/>
            <person name="Nouioui I."/>
            <person name="Flores G.M."/>
            <person name="Shaal M.N."/>
            <person name="Bredoire F."/>
            <person name="Basile F."/>
            <person name="Van Diepen L."/>
            <person name="Ward N.L."/>
        </authorList>
    </citation>
    <scope>NUCLEOTIDE SEQUENCE [LARGE SCALE GENOMIC DNA]</scope>
    <source>
        <strain evidence="3 4">WL48A</strain>
    </source>
</reference>
<name>A0ABV3XDK8_9ACTN</name>
<keyword evidence="2" id="KW-1133">Transmembrane helix</keyword>
<keyword evidence="2" id="KW-0812">Transmembrane</keyword>
<dbReference type="RefSeq" id="WP_369205736.1">
    <property type="nucleotide sequence ID" value="NZ_JBFNXQ010000024.1"/>
</dbReference>
<evidence type="ECO:0000313" key="3">
    <source>
        <dbReference type="EMBL" id="MEX5718659.1"/>
    </source>
</evidence>
<proteinExistence type="predicted"/>
<feature type="compositionally biased region" description="Pro residues" evidence="1">
    <location>
        <begin position="1"/>
        <end position="11"/>
    </location>
</feature>
<evidence type="ECO:0000313" key="4">
    <source>
        <dbReference type="Proteomes" id="UP001560045"/>
    </source>
</evidence>
<dbReference type="EMBL" id="JBFNXQ010000024">
    <property type="protein sequence ID" value="MEX5718659.1"/>
    <property type="molecule type" value="Genomic_DNA"/>
</dbReference>
<organism evidence="3 4">
    <name type="scientific">Geodermatophilus maliterrae</name>
    <dbReference type="NCBI Taxonomy" id="3162531"/>
    <lineage>
        <taxon>Bacteria</taxon>
        <taxon>Bacillati</taxon>
        <taxon>Actinomycetota</taxon>
        <taxon>Actinomycetes</taxon>
        <taxon>Geodermatophilales</taxon>
        <taxon>Geodermatophilaceae</taxon>
        <taxon>Geodermatophilus</taxon>
    </lineage>
</organism>
<protein>
    <submittedName>
        <fullName evidence="3">Uncharacterized protein</fullName>
    </submittedName>
</protein>
<dbReference type="Proteomes" id="UP001560045">
    <property type="component" value="Unassembled WGS sequence"/>
</dbReference>
<evidence type="ECO:0000256" key="2">
    <source>
        <dbReference type="SAM" id="Phobius"/>
    </source>
</evidence>
<keyword evidence="4" id="KW-1185">Reference proteome</keyword>
<accession>A0ABV3XDK8</accession>
<comment type="caution">
    <text evidence="3">The sequence shown here is derived from an EMBL/GenBank/DDBJ whole genome shotgun (WGS) entry which is preliminary data.</text>
</comment>
<evidence type="ECO:0000256" key="1">
    <source>
        <dbReference type="SAM" id="MobiDB-lite"/>
    </source>
</evidence>
<keyword evidence="2" id="KW-0472">Membrane</keyword>
<feature type="transmembrane region" description="Helical" evidence="2">
    <location>
        <begin position="33"/>
        <end position="54"/>
    </location>
</feature>